<protein>
    <recommendedName>
        <fullName evidence="4 11">Squalene synthase</fullName>
        <shortName evidence="11">SQS</shortName>
        <shortName evidence="11">SS</shortName>
        <ecNumber evidence="4 11">2.5.1.21</ecNumber>
    </recommendedName>
</protein>
<dbReference type="GO" id="GO:0055056">
    <property type="term" value="F:D-glucose transmembrane transporter activity"/>
    <property type="evidence" value="ECO:0007669"/>
    <property type="project" value="UniProtKB-UniRule"/>
</dbReference>
<dbReference type="Pfam" id="PF00494">
    <property type="entry name" value="SQS_PSY"/>
    <property type="match status" value="1"/>
</dbReference>
<comment type="cofactor">
    <cofactor evidence="1 11">
        <name>Mg(2+)</name>
        <dbReference type="ChEBI" id="CHEBI:18420"/>
    </cofactor>
</comment>
<dbReference type="InterPro" id="IPR006449">
    <property type="entry name" value="Squal_synth-like"/>
</dbReference>
<evidence type="ECO:0000256" key="8">
    <source>
        <dbReference type="ARBA" id="ARBA00022989"/>
    </source>
</evidence>
<proteinExistence type="inferred from homology"/>
<dbReference type="SFLD" id="SFLDS00005">
    <property type="entry name" value="Isoprenoid_Synthase_Type_I"/>
    <property type="match status" value="1"/>
</dbReference>
<evidence type="ECO:0000256" key="9">
    <source>
        <dbReference type="ARBA" id="ARBA00023098"/>
    </source>
</evidence>
<reference evidence="13 14" key="1">
    <citation type="journal article" date="2008" name="Nature">
        <title>The genome of the choanoflagellate Monosiga brevicollis and the origin of metazoans.</title>
        <authorList>
            <consortium name="JGI Sequencing"/>
            <person name="King N."/>
            <person name="Westbrook M.J."/>
            <person name="Young S.L."/>
            <person name="Kuo A."/>
            <person name="Abedin M."/>
            <person name="Chapman J."/>
            <person name="Fairclough S."/>
            <person name="Hellsten U."/>
            <person name="Isogai Y."/>
            <person name="Letunic I."/>
            <person name="Marr M."/>
            <person name="Pincus D."/>
            <person name="Putnam N."/>
            <person name="Rokas A."/>
            <person name="Wright K.J."/>
            <person name="Zuzow R."/>
            <person name="Dirks W."/>
            <person name="Good M."/>
            <person name="Goodstein D."/>
            <person name="Lemons D."/>
            <person name="Li W."/>
            <person name="Lyons J.B."/>
            <person name="Morris A."/>
            <person name="Nichols S."/>
            <person name="Richter D.J."/>
            <person name="Salamov A."/>
            <person name="Bork P."/>
            <person name="Lim W.A."/>
            <person name="Manning G."/>
            <person name="Miller W.T."/>
            <person name="McGinnis W."/>
            <person name="Shapiro H."/>
            <person name="Tjian R."/>
            <person name="Grigoriev I.V."/>
            <person name="Rokhsar D."/>
        </authorList>
    </citation>
    <scope>NUCLEOTIDE SEQUENCE [LARGE SCALE GENOMIC DNA]</scope>
    <source>
        <strain evidence="14">MX1 / ATCC 50154</strain>
    </source>
</reference>
<dbReference type="EMBL" id="CH991574">
    <property type="protein sequence ID" value="EDQ85378.1"/>
    <property type="molecule type" value="Genomic_DNA"/>
</dbReference>
<dbReference type="GO" id="GO:0045338">
    <property type="term" value="P:farnesyl diphosphate metabolic process"/>
    <property type="evidence" value="ECO:0000318"/>
    <property type="project" value="GO_Central"/>
</dbReference>
<dbReference type="CDD" id="cd00683">
    <property type="entry name" value="Trans_IPPS_HH"/>
    <property type="match status" value="1"/>
</dbReference>
<keyword evidence="5" id="KW-0444">Lipid biosynthesis</keyword>
<evidence type="ECO:0000256" key="7">
    <source>
        <dbReference type="ARBA" id="ARBA00022692"/>
    </source>
</evidence>
<evidence type="ECO:0000313" key="14">
    <source>
        <dbReference type="Proteomes" id="UP000001357"/>
    </source>
</evidence>
<dbReference type="Gene3D" id="1.10.600.10">
    <property type="entry name" value="Farnesyl Diphosphate Synthase"/>
    <property type="match status" value="1"/>
</dbReference>
<dbReference type="InParanoid" id="A9VAU0"/>
<name>A9VAU0_MONBE</name>
<comment type="function">
    <text evidence="11">Catalyzes the condensation of 2 farnesyl pyrophosphate (FPP) moieties to form squalene.</text>
</comment>
<evidence type="ECO:0000256" key="11">
    <source>
        <dbReference type="RuleBase" id="RU368088"/>
    </source>
</evidence>
<evidence type="ECO:0000256" key="5">
    <source>
        <dbReference type="ARBA" id="ARBA00022516"/>
    </source>
</evidence>
<evidence type="ECO:0000256" key="1">
    <source>
        <dbReference type="ARBA" id="ARBA00001946"/>
    </source>
</evidence>
<dbReference type="PROSITE" id="PS01044">
    <property type="entry name" value="SQUALEN_PHYTOEN_SYN_1"/>
    <property type="match status" value="1"/>
</dbReference>
<dbReference type="FunFam" id="1.10.600.10:FF:000003">
    <property type="entry name" value="Farnesyl-diphosphate farnesyltransferase 1"/>
    <property type="match status" value="1"/>
</dbReference>
<dbReference type="EC" id="2.5.1.21" evidence="4 11"/>
<keyword evidence="8" id="KW-1133">Transmembrane helix</keyword>
<comment type="pathway">
    <text evidence="11">Terpene metabolism; lanosterol biosynthesis; lanosterol from farnesyl diphosphate: step 1/3.</text>
</comment>
<keyword evidence="9" id="KW-0443">Lipid metabolism</keyword>
<feature type="compositionally biased region" description="Polar residues" evidence="12">
    <location>
        <begin position="1"/>
        <end position="18"/>
    </location>
</feature>
<keyword evidence="7" id="KW-0812">Transmembrane</keyword>
<dbReference type="SUPFAM" id="SSF48576">
    <property type="entry name" value="Terpenoid synthases"/>
    <property type="match status" value="1"/>
</dbReference>
<dbReference type="OMA" id="GEACQLM"/>
<feature type="compositionally biased region" description="Basic residues" evidence="12">
    <location>
        <begin position="22"/>
        <end position="34"/>
    </location>
</feature>
<dbReference type="GO" id="GO:0006695">
    <property type="term" value="P:cholesterol biosynthetic process"/>
    <property type="evidence" value="ECO:0000318"/>
    <property type="project" value="GO_Central"/>
</dbReference>
<evidence type="ECO:0000256" key="12">
    <source>
        <dbReference type="SAM" id="MobiDB-lite"/>
    </source>
</evidence>
<sequence>MPASTATVQTPAASTTTDASRRRSKKNLPYHKKRAAKKSAKAAAAAAAAAAVAQEKSADLSSSMNLARSLVHPSEIFSLVNFQLLGGKERLFPPNDQTEETANMQRCYYWLDKTSRSFSAVIKALHPDIRRAVCIFYLVLRGLDTVEDDMSLDENIKKDLLKSFHDKLFEPGWTFKGIGPQEKDRQLLVEFDVVIAEFLRLETKYSEVIADICKKMGAGMIKFAHKQVETVDHYNLYCHYVAGLVGIGLSRLFSVSNLESEMVGKDVECSNSMGLFLQKTNIIRDYHEDLVDGRTWWPHQIWSLYAGKLGDFVEPQHEAAGLKCLNHLVADALDLVPEVFKYMSRLQDQSIFNFCAIPQVMAIATLSLCYNNRNVLHRNVKIRKGQAVQLMMRATNMTAFYEIFEEHCLELKARAPSNDTRTHHALDRILSLINAQRTKGALPAPSQTVSVLPWIMGAAALGGAAYFAHRRYGLF</sequence>
<evidence type="ECO:0000256" key="3">
    <source>
        <dbReference type="ARBA" id="ARBA00006251"/>
    </source>
</evidence>
<dbReference type="STRING" id="81824.A9VAU0"/>
<dbReference type="KEGG" id="mbr:MONBRDRAFT_38891"/>
<comment type="similarity">
    <text evidence="3 11">Belongs to the phytoene/squalene synthase family.</text>
</comment>
<accession>A9VAU0</accession>
<dbReference type="PANTHER" id="PTHR11626:SF2">
    <property type="entry name" value="SQUALENE SYNTHASE"/>
    <property type="match status" value="1"/>
</dbReference>
<evidence type="ECO:0000256" key="2">
    <source>
        <dbReference type="ARBA" id="ARBA00004370"/>
    </source>
</evidence>
<dbReference type="GO" id="GO:0005789">
    <property type="term" value="C:endoplasmic reticulum membrane"/>
    <property type="evidence" value="ECO:0000318"/>
    <property type="project" value="GO_Central"/>
</dbReference>
<dbReference type="eggNOG" id="KOG1459">
    <property type="taxonomic scope" value="Eukaryota"/>
</dbReference>
<dbReference type="InterPro" id="IPR019845">
    <property type="entry name" value="Squalene/phytoene_synthase_CS"/>
</dbReference>
<evidence type="ECO:0000256" key="10">
    <source>
        <dbReference type="ARBA" id="ARBA00023136"/>
    </source>
</evidence>
<dbReference type="GeneID" id="5895095"/>
<feature type="region of interest" description="Disordered" evidence="12">
    <location>
        <begin position="1"/>
        <end position="34"/>
    </location>
</feature>
<keyword evidence="10" id="KW-0472">Membrane</keyword>
<dbReference type="InterPro" id="IPR033904">
    <property type="entry name" value="Trans_IPPS_HH"/>
</dbReference>
<dbReference type="PANTHER" id="PTHR11626">
    <property type="entry name" value="FARNESYL-DIPHOSPHATE FARNESYLTRANSFERASE"/>
    <property type="match status" value="1"/>
</dbReference>
<dbReference type="InterPro" id="IPR002060">
    <property type="entry name" value="Squ/phyt_synthse"/>
</dbReference>
<comment type="catalytic activity">
    <reaction evidence="11">
        <text>2 (2E,6E)-farnesyl diphosphate + NADPH + H(+) = squalene + 2 diphosphate + NADP(+)</text>
        <dbReference type="Rhea" id="RHEA:32295"/>
        <dbReference type="ChEBI" id="CHEBI:15378"/>
        <dbReference type="ChEBI" id="CHEBI:15440"/>
        <dbReference type="ChEBI" id="CHEBI:33019"/>
        <dbReference type="ChEBI" id="CHEBI:57783"/>
        <dbReference type="ChEBI" id="CHEBI:58349"/>
        <dbReference type="ChEBI" id="CHEBI:175763"/>
        <dbReference type="EC" id="2.5.1.21"/>
    </reaction>
</comment>
<dbReference type="GO" id="GO:0051996">
    <property type="term" value="F:squalene synthase [NAD(P)H] activity"/>
    <property type="evidence" value="ECO:0000318"/>
    <property type="project" value="GO_Central"/>
</dbReference>
<gene>
    <name evidence="13" type="ORF">MONBRDRAFT_38891</name>
</gene>
<dbReference type="SFLD" id="SFLDG01018">
    <property type="entry name" value="Squalene/Phytoene_Synthase_Lik"/>
    <property type="match status" value="1"/>
</dbReference>
<dbReference type="InterPro" id="IPR008949">
    <property type="entry name" value="Isoprenoid_synthase_dom_sf"/>
</dbReference>
<evidence type="ECO:0000256" key="4">
    <source>
        <dbReference type="ARBA" id="ARBA00012373"/>
    </source>
</evidence>
<organism evidence="13 14">
    <name type="scientific">Monosiga brevicollis</name>
    <name type="common">Choanoflagellate</name>
    <dbReference type="NCBI Taxonomy" id="81824"/>
    <lineage>
        <taxon>Eukaryota</taxon>
        <taxon>Choanoflagellata</taxon>
        <taxon>Craspedida</taxon>
        <taxon>Salpingoecidae</taxon>
        <taxon>Monosiga</taxon>
    </lineage>
</organism>
<dbReference type="Proteomes" id="UP000001357">
    <property type="component" value="Unassembled WGS sequence"/>
</dbReference>
<dbReference type="NCBIfam" id="TIGR01559">
    <property type="entry name" value="squal_synth"/>
    <property type="match status" value="1"/>
</dbReference>
<dbReference type="AlphaFoldDB" id="A9VAU0"/>
<comment type="catalytic activity">
    <reaction evidence="11">
        <text>2 (2E,6E)-farnesyl diphosphate + NADH + H(+) = squalene + 2 diphosphate + NAD(+)</text>
        <dbReference type="Rhea" id="RHEA:32299"/>
        <dbReference type="ChEBI" id="CHEBI:15378"/>
        <dbReference type="ChEBI" id="CHEBI:15440"/>
        <dbReference type="ChEBI" id="CHEBI:33019"/>
        <dbReference type="ChEBI" id="CHEBI:57540"/>
        <dbReference type="ChEBI" id="CHEBI:57945"/>
        <dbReference type="ChEBI" id="CHEBI:175763"/>
        <dbReference type="EC" id="2.5.1.21"/>
    </reaction>
</comment>
<dbReference type="InterPro" id="IPR044844">
    <property type="entry name" value="Trans_IPPS_euk-type"/>
</dbReference>
<evidence type="ECO:0000256" key="6">
    <source>
        <dbReference type="ARBA" id="ARBA00022679"/>
    </source>
</evidence>
<dbReference type="RefSeq" id="XP_001749789.1">
    <property type="nucleotide sequence ID" value="XM_001749737.1"/>
</dbReference>
<dbReference type="FunCoup" id="A9VAU0">
    <property type="interactions" value="584"/>
</dbReference>
<evidence type="ECO:0000313" key="13">
    <source>
        <dbReference type="EMBL" id="EDQ85378.1"/>
    </source>
</evidence>
<comment type="subcellular location">
    <subcellularLocation>
        <location evidence="2">Membrane</location>
    </subcellularLocation>
</comment>
<keyword evidence="6 11" id="KW-0808">Transferase</keyword>
<keyword evidence="14" id="KW-1185">Reference proteome</keyword>
<dbReference type="UniPathway" id="UPA00767">
    <property type="reaction ID" value="UER00751"/>
</dbReference>